<gene>
    <name evidence="2" type="ORF">IFE08_01805</name>
</gene>
<dbReference type="InterPro" id="IPR043472">
    <property type="entry name" value="Macro_dom-like"/>
</dbReference>
<dbReference type="PANTHER" id="PTHR11106">
    <property type="entry name" value="GANGLIOSIDE INDUCED DIFFERENTIATION ASSOCIATED PROTEIN 2-RELATED"/>
    <property type="match status" value="1"/>
</dbReference>
<dbReference type="SUPFAM" id="SSF52949">
    <property type="entry name" value="Macro domain-like"/>
    <property type="match status" value="1"/>
</dbReference>
<accession>A0A7S6WQ23</accession>
<protein>
    <submittedName>
        <fullName evidence="2">O-acetyl-ADP-ribose deacetylase</fullName>
    </submittedName>
</protein>
<dbReference type="PROSITE" id="PS51154">
    <property type="entry name" value="MACRO"/>
    <property type="match status" value="1"/>
</dbReference>
<evidence type="ECO:0000313" key="2">
    <source>
        <dbReference type="EMBL" id="QOW61167.1"/>
    </source>
</evidence>
<organism evidence="2 3">
    <name type="scientific">Treponema pedis</name>
    <dbReference type="NCBI Taxonomy" id="409322"/>
    <lineage>
        <taxon>Bacteria</taxon>
        <taxon>Pseudomonadati</taxon>
        <taxon>Spirochaetota</taxon>
        <taxon>Spirochaetia</taxon>
        <taxon>Spirochaetales</taxon>
        <taxon>Treponemataceae</taxon>
        <taxon>Treponema</taxon>
    </lineage>
</organism>
<feature type="domain" description="Macro" evidence="1">
    <location>
        <begin position="1"/>
        <end position="169"/>
    </location>
</feature>
<proteinExistence type="predicted"/>
<dbReference type="Proteomes" id="UP000593915">
    <property type="component" value="Chromosome"/>
</dbReference>
<dbReference type="NCBIfam" id="NF001664">
    <property type="entry name" value="PRK00431.1-6"/>
    <property type="match status" value="1"/>
</dbReference>
<dbReference type="RefSeq" id="WP_194076623.1">
    <property type="nucleotide sequence ID" value="NZ_CP061839.1"/>
</dbReference>
<dbReference type="SMART" id="SM00506">
    <property type="entry name" value="A1pp"/>
    <property type="match status" value="1"/>
</dbReference>
<dbReference type="AlphaFoldDB" id="A0A7S6WQ23"/>
<name>A0A7S6WQ23_9SPIR</name>
<reference evidence="2 3" key="1">
    <citation type="submission" date="2020-09" db="EMBL/GenBank/DDBJ databases">
        <title>Characterization of Treponema spp. from bovine digital dermatitis in Korea.</title>
        <authorList>
            <person name="Espiritu H.M."/>
            <person name="Cho Y.I."/>
            <person name="Mamuad L."/>
        </authorList>
    </citation>
    <scope>NUCLEOTIDE SEQUENCE [LARGE SCALE GENOMIC DNA]</scope>
    <source>
        <strain evidence="2 3">KS1</strain>
    </source>
</reference>
<dbReference type="Pfam" id="PF01661">
    <property type="entry name" value="Macro"/>
    <property type="match status" value="1"/>
</dbReference>
<dbReference type="PANTHER" id="PTHR11106:SF27">
    <property type="entry name" value="MACRO DOMAIN-CONTAINING PROTEIN"/>
    <property type="match status" value="1"/>
</dbReference>
<dbReference type="InterPro" id="IPR002589">
    <property type="entry name" value="Macro_dom"/>
</dbReference>
<sequence>MPIKIIRGDITKLNVDAIVNAANTTLLGGGGVDDAIHKAAGEKLLEECKKLNGCKTGEAKITLGYNLPTRFVIHTPGPVYEDGKSGETELLANSYRNSLQLAFENNCSSVAFPCISAGVYGYPKKEATKIALKTILEFLQSKNDCMEVFLVCFDTTHEDIYKELLAKKQVTAV</sequence>
<evidence type="ECO:0000313" key="3">
    <source>
        <dbReference type="Proteomes" id="UP000593915"/>
    </source>
</evidence>
<dbReference type="Gene3D" id="3.40.220.10">
    <property type="entry name" value="Leucine Aminopeptidase, subunit E, domain 1"/>
    <property type="match status" value="1"/>
</dbReference>
<dbReference type="EMBL" id="CP061839">
    <property type="protein sequence ID" value="QOW61167.1"/>
    <property type="molecule type" value="Genomic_DNA"/>
</dbReference>
<dbReference type="CDD" id="cd02908">
    <property type="entry name" value="Macro_OAADPr_deacetylase"/>
    <property type="match status" value="1"/>
</dbReference>
<evidence type="ECO:0000259" key="1">
    <source>
        <dbReference type="PROSITE" id="PS51154"/>
    </source>
</evidence>